<keyword evidence="1" id="KW-0479">Metal-binding</keyword>
<organism evidence="3 4">
    <name type="scientific">Entotheonella factor</name>
    <dbReference type="NCBI Taxonomy" id="1429438"/>
    <lineage>
        <taxon>Bacteria</taxon>
        <taxon>Pseudomonadati</taxon>
        <taxon>Nitrospinota/Tectimicrobiota group</taxon>
        <taxon>Candidatus Tectimicrobiota</taxon>
        <taxon>Candidatus Entotheonellia</taxon>
        <taxon>Candidatus Entotheonellales</taxon>
        <taxon>Candidatus Entotheonellaceae</taxon>
        <taxon>Candidatus Entotheonella</taxon>
    </lineage>
</organism>
<dbReference type="EMBL" id="AZHW01000167">
    <property type="protein sequence ID" value="ETX02212.1"/>
    <property type="molecule type" value="Genomic_DNA"/>
</dbReference>
<protein>
    <recommendedName>
        <fullName evidence="2">VOC domain-containing protein</fullName>
    </recommendedName>
</protein>
<proteinExistence type="predicted"/>
<dbReference type="Gene3D" id="3.10.180.10">
    <property type="entry name" value="2,3-Dihydroxybiphenyl 1,2-Dioxygenase, domain 1"/>
    <property type="match status" value="1"/>
</dbReference>
<dbReference type="InterPro" id="IPR004360">
    <property type="entry name" value="Glyas_Fos-R_dOase_dom"/>
</dbReference>
<reference evidence="3 4" key="1">
    <citation type="journal article" date="2014" name="Nature">
        <title>An environmental bacterial taxon with a large and distinct metabolic repertoire.</title>
        <authorList>
            <person name="Wilson M.C."/>
            <person name="Mori T."/>
            <person name="Ruckert C."/>
            <person name="Uria A.R."/>
            <person name="Helf M.J."/>
            <person name="Takada K."/>
            <person name="Gernert C."/>
            <person name="Steffens U.A."/>
            <person name="Heycke N."/>
            <person name="Schmitt S."/>
            <person name="Rinke C."/>
            <person name="Helfrich E.J."/>
            <person name="Brachmann A.O."/>
            <person name="Gurgui C."/>
            <person name="Wakimoto T."/>
            <person name="Kracht M."/>
            <person name="Crusemann M."/>
            <person name="Hentschel U."/>
            <person name="Abe I."/>
            <person name="Matsunaga S."/>
            <person name="Kalinowski J."/>
            <person name="Takeyama H."/>
            <person name="Piel J."/>
        </authorList>
    </citation>
    <scope>NUCLEOTIDE SEQUENCE [LARGE SCALE GENOMIC DNA]</scope>
    <source>
        <strain evidence="4">TSY1</strain>
    </source>
</reference>
<evidence type="ECO:0000313" key="4">
    <source>
        <dbReference type="Proteomes" id="UP000019141"/>
    </source>
</evidence>
<dbReference type="PANTHER" id="PTHR21366:SF14">
    <property type="entry name" value="GLYOXALASE DOMAIN-CONTAINING PROTEIN 5"/>
    <property type="match status" value="1"/>
</dbReference>
<accession>W4LXV5</accession>
<dbReference type="PROSITE" id="PS00934">
    <property type="entry name" value="GLYOXALASE_I_1"/>
    <property type="match status" value="1"/>
</dbReference>
<dbReference type="GO" id="GO:0046872">
    <property type="term" value="F:metal ion binding"/>
    <property type="evidence" value="ECO:0007669"/>
    <property type="project" value="UniProtKB-KW"/>
</dbReference>
<dbReference type="InterPro" id="IPR037523">
    <property type="entry name" value="VOC_core"/>
</dbReference>
<sequence>MDHVALKVTDMKRALHFYQDILGLELRRHNGPNEQGGESAVLQAGPQALDLFSRPDFVESDKDKPIGMDHLCLMMDVDSVDALIEHLEQAQVEIFWGPVERENSTSVYVYDPDGVHIELRVDSH</sequence>
<dbReference type="Proteomes" id="UP000019141">
    <property type="component" value="Unassembled WGS sequence"/>
</dbReference>
<evidence type="ECO:0000259" key="2">
    <source>
        <dbReference type="PROSITE" id="PS51819"/>
    </source>
</evidence>
<dbReference type="GO" id="GO:0004462">
    <property type="term" value="F:lactoylglutathione lyase activity"/>
    <property type="evidence" value="ECO:0007669"/>
    <property type="project" value="InterPro"/>
</dbReference>
<dbReference type="InterPro" id="IPR050383">
    <property type="entry name" value="GlyoxalaseI/FosfomycinResist"/>
</dbReference>
<dbReference type="SUPFAM" id="SSF54593">
    <property type="entry name" value="Glyoxalase/Bleomycin resistance protein/Dihydroxybiphenyl dioxygenase"/>
    <property type="match status" value="1"/>
</dbReference>
<keyword evidence="4" id="KW-1185">Reference proteome</keyword>
<dbReference type="InterPro" id="IPR018146">
    <property type="entry name" value="Glyoxalase_1_CS"/>
</dbReference>
<comment type="caution">
    <text evidence="3">The sequence shown here is derived from an EMBL/GenBank/DDBJ whole genome shotgun (WGS) entry which is preliminary data.</text>
</comment>
<name>W4LXV5_ENTF1</name>
<gene>
    <name evidence="3" type="ORF">ETSY1_04440</name>
</gene>
<dbReference type="PROSITE" id="PS51819">
    <property type="entry name" value="VOC"/>
    <property type="match status" value="1"/>
</dbReference>
<dbReference type="Pfam" id="PF00903">
    <property type="entry name" value="Glyoxalase"/>
    <property type="match status" value="1"/>
</dbReference>
<dbReference type="AlphaFoldDB" id="W4LXV5"/>
<evidence type="ECO:0000256" key="1">
    <source>
        <dbReference type="ARBA" id="ARBA00022723"/>
    </source>
</evidence>
<feature type="domain" description="VOC" evidence="2">
    <location>
        <begin position="1"/>
        <end position="122"/>
    </location>
</feature>
<dbReference type="InterPro" id="IPR029068">
    <property type="entry name" value="Glyas_Bleomycin-R_OHBP_Dase"/>
</dbReference>
<evidence type="ECO:0000313" key="3">
    <source>
        <dbReference type="EMBL" id="ETX02212.1"/>
    </source>
</evidence>
<dbReference type="PANTHER" id="PTHR21366">
    <property type="entry name" value="GLYOXALASE FAMILY PROTEIN"/>
    <property type="match status" value="1"/>
</dbReference>
<dbReference type="HOGENOM" id="CLU_139819_0_0_7"/>